<evidence type="ECO:0000313" key="14">
    <source>
        <dbReference type="Proteomes" id="UP001575181"/>
    </source>
</evidence>
<gene>
    <name evidence="8 13" type="primary">greA</name>
    <name evidence="13" type="ORF">ACERLL_12620</name>
</gene>
<evidence type="ECO:0000256" key="10">
    <source>
        <dbReference type="SAM" id="MobiDB-lite"/>
    </source>
</evidence>
<reference evidence="13 14" key="1">
    <citation type="submission" date="2024-08" db="EMBL/GenBank/DDBJ databases">
        <title>Whole-genome sequencing of halo(alkali)philic microorganisms from hypersaline lakes.</title>
        <authorList>
            <person name="Sorokin D.Y."/>
            <person name="Merkel A.Y."/>
            <person name="Messina E."/>
            <person name="Yakimov M."/>
        </authorList>
    </citation>
    <scope>NUCLEOTIDE SEQUENCE [LARGE SCALE GENOMIC DNA]</scope>
    <source>
        <strain evidence="13 14">Cl-TMA</strain>
    </source>
</reference>
<evidence type="ECO:0000256" key="1">
    <source>
        <dbReference type="ARBA" id="ARBA00008213"/>
    </source>
</evidence>
<dbReference type="PANTHER" id="PTHR30437">
    <property type="entry name" value="TRANSCRIPTION ELONGATION FACTOR GREA"/>
    <property type="match status" value="1"/>
</dbReference>
<accession>A0ABV4TYL0</accession>
<keyword evidence="3 8" id="KW-0805">Transcription regulation</keyword>
<dbReference type="EMBL" id="JBGUAW010000008">
    <property type="protein sequence ID" value="MFA9461666.1"/>
    <property type="molecule type" value="Genomic_DNA"/>
</dbReference>
<dbReference type="InterPro" id="IPR028624">
    <property type="entry name" value="Tscrpt_elong_fac_GreA/B"/>
</dbReference>
<dbReference type="InterPro" id="IPR023459">
    <property type="entry name" value="Tscrpt_elong_fac_GreA/B_fam"/>
</dbReference>
<feature type="compositionally biased region" description="Polar residues" evidence="10">
    <location>
        <begin position="1"/>
        <end position="13"/>
    </location>
</feature>
<dbReference type="Gene3D" id="3.10.50.30">
    <property type="entry name" value="Transcription elongation factor, GreA/GreB, C-terminal domain"/>
    <property type="match status" value="1"/>
</dbReference>
<evidence type="ECO:0000256" key="6">
    <source>
        <dbReference type="ARBA" id="ARBA00024916"/>
    </source>
</evidence>
<dbReference type="InterPro" id="IPR036953">
    <property type="entry name" value="GreA/GreB_C_sf"/>
</dbReference>
<dbReference type="Gene3D" id="1.10.287.180">
    <property type="entry name" value="Transcription elongation factor, GreA/GreB, N-terminal domain"/>
    <property type="match status" value="1"/>
</dbReference>
<feature type="domain" description="Transcription elongation factor GreA/GreB N-terminal" evidence="12">
    <location>
        <begin position="5"/>
        <end position="75"/>
    </location>
</feature>
<evidence type="ECO:0000259" key="11">
    <source>
        <dbReference type="Pfam" id="PF01272"/>
    </source>
</evidence>
<proteinExistence type="inferred from homology"/>
<evidence type="ECO:0000259" key="12">
    <source>
        <dbReference type="Pfam" id="PF03449"/>
    </source>
</evidence>
<dbReference type="NCBIfam" id="TIGR01462">
    <property type="entry name" value="greA"/>
    <property type="match status" value="1"/>
</dbReference>
<dbReference type="InterPro" id="IPR036805">
    <property type="entry name" value="Tscrpt_elong_fac_GreA/B_N_sf"/>
</dbReference>
<keyword evidence="5 8" id="KW-0804">Transcription</keyword>
<keyword evidence="13" id="KW-0648">Protein biosynthesis</keyword>
<dbReference type="Proteomes" id="UP001575181">
    <property type="component" value="Unassembled WGS sequence"/>
</dbReference>
<dbReference type="PANTHER" id="PTHR30437:SF4">
    <property type="entry name" value="TRANSCRIPTION ELONGATION FACTOR GREA"/>
    <property type="match status" value="1"/>
</dbReference>
<evidence type="ECO:0000256" key="5">
    <source>
        <dbReference type="ARBA" id="ARBA00023163"/>
    </source>
</evidence>
<dbReference type="InterPro" id="IPR018151">
    <property type="entry name" value="TF_GreA/GreB_CS"/>
</dbReference>
<evidence type="ECO:0000256" key="7">
    <source>
        <dbReference type="ARBA" id="ARBA00030776"/>
    </source>
</evidence>
<evidence type="ECO:0000256" key="9">
    <source>
        <dbReference type="RuleBase" id="RU000556"/>
    </source>
</evidence>
<feature type="coiled-coil region" evidence="8">
    <location>
        <begin position="49"/>
        <end position="76"/>
    </location>
</feature>
<comment type="caution">
    <text evidence="13">The sequence shown here is derived from an EMBL/GenBank/DDBJ whole genome shotgun (WGS) entry which is preliminary data.</text>
</comment>
<keyword evidence="4 8" id="KW-0238">DNA-binding</keyword>
<dbReference type="PROSITE" id="PS00829">
    <property type="entry name" value="GREAB_1"/>
    <property type="match status" value="1"/>
</dbReference>
<feature type="domain" description="Transcription elongation factor GreA/GreB C-terminal" evidence="11">
    <location>
        <begin position="84"/>
        <end position="157"/>
    </location>
</feature>
<comment type="similarity">
    <text evidence="1 8 9">Belongs to the GreA/GreB family.</text>
</comment>
<comment type="function">
    <text evidence="6 8 9">Necessary for efficient RNA polymerase transcription elongation past template-encoded arresting sites. The arresting sites in DNA have the property of trapping a certain fraction of elongating RNA polymerases that pass through, resulting in locked ternary complexes. Cleavage of the nascent transcript by cleavage factors such as GreA or GreB allows the resumption of elongation from the new 3'terminus. GreA releases sequences of 2 to 3 nucleotides.</text>
</comment>
<organism evidence="13 14">
    <name type="scientific">Thiohalorhabdus methylotrophus</name>
    <dbReference type="NCBI Taxonomy" id="3242694"/>
    <lineage>
        <taxon>Bacteria</taxon>
        <taxon>Pseudomonadati</taxon>
        <taxon>Pseudomonadota</taxon>
        <taxon>Gammaproteobacteria</taxon>
        <taxon>Thiohalorhabdales</taxon>
        <taxon>Thiohalorhabdaceae</taxon>
        <taxon>Thiohalorhabdus</taxon>
    </lineage>
</organism>
<evidence type="ECO:0000313" key="13">
    <source>
        <dbReference type="EMBL" id="MFA9461666.1"/>
    </source>
</evidence>
<evidence type="ECO:0000256" key="8">
    <source>
        <dbReference type="HAMAP-Rule" id="MF_00105"/>
    </source>
</evidence>
<feature type="region of interest" description="Disordered" evidence="10">
    <location>
        <begin position="1"/>
        <end position="22"/>
    </location>
</feature>
<dbReference type="GO" id="GO:0003746">
    <property type="term" value="F:translation elongation factor activity"/>
    <property type="evidence" value="ECO:0007669"/>
    <property type="project" value="UniProtKB-KW"/>
</dbReference>
<dbReference type="NCBIfam" id="NF001261">
    <property type="entry name" value="PRK00226.1-2"/>
    <property type="match status" value="1"/>
</dbReference>
<dbReference type="HAMAP" id="MF_00105">
    <property type="entry name" value="GreA_GreB"/>
    <property type="match status" value="1"/>
</dbReference>
<dbReference type="SUPFAM" id="SSF54534">
    <property type="entry name" value="FKBP-like"/>
    <property type="match status" value="1"/>
</dbReference>
<evidence type="ECO:0000256" key="2">
    <source>
        <dbReference type="ARBA" id="ARBA00013729"/>
    </source>
</evidence>
<keyword evidence="14" id="KW-1185">Reference proteome</keyword>
<evidence type="ECO:0000256" key="3">
    <source>
        <dbReference type="ARBA" id="ARBA00023015"/>
    </source>
</evidence>
<keyword evidence="13" id="KW-0251">Elongation factor</keyword>
<sequence>MSEQVPMTKQGAQQLKDELQRLKHEERPRVVEAIATAREHGDLSENAEYDAAKEQQAFVEARIRELEDKIARAQVIDPAEINMETVAFGATVSLVDDESGKEVQYQIVGDEEADIKQNKISINAPIARALIGRGEGEVVDVQAPGGTRTYEVVEIEYK</sequence>
<dbReference type="InterPro" id="IPR022691">
    <property type="entry name" value="Tscrpt_elong_fac_GreA/B_N"/>
</dbReference>
<dbReference type="Pfam" id="PF01272">
    <property type="entry name" value="GreA_GreB"/>
    <property type="match status" value="1"/>
</dbReference>
<dbReference type="InterPro" id="IPR001437">
    <property type="entry name" value="Tscrpt_elong_fac_GreA/B_C"/>
</dbReference>
<dbReference type="NCBIfam" id="NF001264">
    <property type="entry name" value="PRK00226.1-5"/>
    <property type="match status" value="1"/>
</dbReference>
<protein>
    <recommendedName>
        <fullName evidence="2 8">Transcription elongation factor GreA</fullName>
    </recommendedName>
    <alternativeName>
        <fullName evidence="7 8">Transcript cleavage factor GreA</fullName>
    </alternativeName>
</protein>
<dbReference type="SUPFAM" id="SSF46557">
    <property type="entry name" value="GreA transcript cleavage protein, N-terminal domain"/>
    <property type="match status" value="1"/>
</dbReference>
<evidence type="ECO:0000256" key="4">
    <source>
        <dbReference type="ARBA" id="ARBA00023125"/>
    </source>
</evidence>
<dbReference type="Pfam" id="PF03449">
    <property type="entry name" value="GreA_GreB_N"/>
    <property type="match status" value="1"/>
</dbReference>
<dbReference type="RefSeq" id="WP_373656449.1">
    <property type="nucleotide sequence ID" value="NZ_JBGUAW010000008.1"/>
</dbReference>
<keyword evidence="8" id="KW-0175">Coiled coil</keyword>
<name>A0ABV4TYL0_9GAMM</name>
<dbReference type="NCBIfam" id="NF001263">
    <property type="entry name" value="PRK00226.1-4"/>
    <property type="match status" value="1"/>
</dbReference>
<dbReference type="InterPro" id="IPR006359">
    <property type="entry name" value="Tscrpt_elong_fac_GreA"/>
</dbReference>
<dbReference type="PIRSF" id="PIRSF006092">
    <property type="entry name" value="GreA_GreB"/>
    <property type="match status" value="1"/>
</dbReference>